<feature type="compositionally biased region" description="Low complexity" evidence="1">
    <location>
        <begin position="30"/>
        <end position="58"/>
    </location>
</feature>
<dbReference type="PROSITE" id="PS51257">
    <property type="entry name" value="PROKAR_LIPOPROTEIN"/>
    <property type="match status" value="1"/>
</dbReference>
<gene>
    <name evidence="4" type="ORF">DLM85_03490</name>
</gene>
<keyword evidence="5" id="KW-1185">Reference proteome</keyword>
<accession>A0A328BTJ8</accession>
<dbReference type="EMBL" id="QHKM01000001">
    <property type="protein sequence ID" value="RAK69929.1"/>
    <property type="molecule type" value="Genomic_DNA"/>
</dbReference>
<evidence type="ECO:0000313" key="5">
    <source>
        <dbReference type="Proteomes" id="UP000248553"/>
    </source>
</evidence>
<keyword evidence="2" id="KW-0732">Signal</keyword>
<dbReference type="RefSeq" id="WP_111476665.1">
    <property type="nucleotide sequence ID" value="NZ_QHKM01000001.1"/>
</dbReference>
<feature type="chain" id="PRO_5016466873" description="DUF3108 domain-containing protein" evidence="2">
    <location>
        <begin position="19"/>
        <end position="281"/>
    </location>
</feature>
<evidence type="ECO:0000313" key="4">
    <source>
        <dbReference type="EMBL" id="RAK69929.1"/>
    </source>
</evidence>
<proteinExistence type="predicted"/>
<evidence type="ECO:0000256" key="1">
    <source>
        <dbReference type="SAM" id="MobiDB-lite"/>
    </source>
</evidence>
<comment type="caution">
    <text evidence="4">The sequence shown here is derived from an EMBL/GenBank/DDBJ whole genome shotgun (WGS) entry which is preliminary data.</text>
</comment>
<dbReference type="Gene3D" id="2.40.360.20">
    <property type="match status" value="1"/>
</dbReference>
<name>A0A328BTJ8_9BACT</name>
<dbReference type="Pfam" id="PF21347">
    <property type="entry name" value="DUF3108_like"/>
    <property type="match status" value="1"/>
</dbReference>
<dbReference type="OrthoDB" id="665223at2"/>
<feature type="domain" description="DUF3108" evidence="3">
    <location>
        <begin position="68"/>
        <end position="261"/>
    </location>
</feature>
<feature type="signal peptide" evidence="2">
    <location>
        <begin position="1"/>
        <end position="18"/>
    </location>
</feature>
<dbReference type="Proteomes" id="UP000248553">
    <property type="component" value="Unassembled WGS sequence"/>
</dbReference>
<protein>
    <recommendedName>
        <fullName evidence="3">DUF3108 domain-containing protein</fullName>
    </recommendedName>
</protein>
<evidence type="ECO:0000256" key="2">
    <source>
        <dbReference type="SAM" id="SignalP"/>
    </source>
</evidence>
<sequence>MPHLPFRLPTLLSTLAFAAVACARSADAPQAPTTAAPAGTPPVDTQAAAAPAPTGSAASCEHPFGLDDGTELTYQLLNEKNKPEGLQVLKVARITPHEAAKKAPAYTEVLLKSSLYDANNRLQRNDEYVYLCRRDTVLTDGRLLLDPAMLRSFRDRRFAFEPVHLAWPNQPTPGALPGGKLTVQVSSPSVDIAQVMTSVTERKISGPESVTTPAGTFQCYKVEARYEYVTQARADMARRSVKRVVDYYAPGVGMVRSEMRDADREPDHVAVLLKRTAGTAR</sequence>
<dbReference type="AlphaFoldDB" id="A0A328BTJ8"/>
<reference evidence="5" key="1">
    <citation type="submission" date="2018-05" db="EMBL/GenBank/DDBJ databases">
        <authorList>
            <person name="Nie L."/>
        </authorList>
    </citation>
    <scope>NUCLEOTIDE SEQUENCE [LARGE SCALE GENOMIC DNA]</scope>
    <source>
        <strain evidence="5">NL</strain>
    </source>
</reference>
<feature type="region of interest" description="Disordered" evidence="1">
    <location>
        <begin position="30"/>
        <end position="62"/>
    </location>
</feature>
<organism evidence="4 5">
    <name type="scientific">Hymenobacter edaphi</name>
    <dbReference type="NCBI Taxonomy" id="2211146"/>
    <lineage>
        <taxon>Bacteria</taxon>
        <taxon>Pseudomonadati</taxon>
        <taxon>Bacteroidota</taxon>
        <taxon>Cytophagia</taxon>
        <taxon>Cytophagales</taxon>
        <taxon>Hymenobacteraceae</taxon>
        <taxon>Hymenobacter</taxon>
    </lineage>
</organism>
<evidence type="ECO:0000259" key="3">
    <source>
        <dbReference type="Pfam" id="PF21347"/>
    </source>
</evidence>
<dbReference type="InterPro" id="IPR049279">
    <property type="entry name" value="DUF3108-like"/>
</dbReference>